<dbReference type="PANTHER" id="PTHR33710">
    <property type="entry name" value="BNAC02G09200D PROTEIN"/>
    <property type="match status" value="1"/>
</dbReference>
<reference evidence="1 2" key="1">
    <citation type="journal article" date="2022" name="Nat. Genet.">
        <title>Improved pea reference genome and pan-genome highlight genomic features and evolutionary characteristics.</title>
        <authorList>
            <person name="Yang T."/>
            <person name="Liu R."/>
            <person name="Luo Y."/>
            <person name="Hu S."/>
            <person name="Wang D."/>
            <person name="Wang C."/>
            <person name="Pandey M.K."/>
            <person name="Ge S."/>
            <person name="Xu Q."/>
            <person name="Li N."/>
            <person name="Li G."/>
            <person name="Huang Y."/>
            <person name="Saxena R.K."/>
            <person name="Ji Y."/>
            <person name="Li M."/>
            <person name="Yan X."/>
            <person name="He Y."/>
            <person name="Liu Y."/>
            <person name="Wang X."/>
            <person name="Xiang C."/>
            <person name="Varshney R.K."/>
            <person name="Ding H."/>
            <person name="Gao S."/>
            <person name="Zong X."/>
        </authorList>
    </citation>
    <scope>NUCLEOTIDE SEQUENCE [LARGE SCALE GENOMIC DNA]</scope>
    <source>
        <strain evidence="1 2">cv. Zhongwan 6</strain>
    </source>
</reference>
<organism evidence="1 2">
    <name type="scientific">Pisum sativum</name>
    <name type="common">Garden pea</name>
    <name type="synonym">Lathyrus oleraceus</name>
    <dbReference type="NCBI Taxonomy" id="3888"/>
    <lineage>
        <taxon>Eukaryota</taxon>
        <taxon>Viridiplantae</taxon>
        <taxon>Streptophyta</taxon>
        <taxon>Embryophyta</taxon>
        <taxon>Tracheophyta</taxon>
        <taxon>Spermatophyta</taxon>
        <taxon>Magnoliopsida</taxon>
        <taxon>eudicotyledons</taxon>
        <taxon>Gunneridae</taxon>
        <taxon>Pentapetalae</taxon>
        <taxon>rosids</taxon>
        <taxon>fabids</taxon>
        <taxon>Fabales</taxon>
        <taxon>Fabaceae</taxon>
        <taxon>Papilionoideae</taxon>
        <taxon>50 kb inversion clade</taxon>
        <taxon>NPAAA clade</taxon>
        <taxon>Hologalegina</taxon>
        <taxon>IRL clade</taxon>
        <taxon>Fabeae</taxon>
        <taxon>Lathyrus</taxon>
    </lineage>
</organism>
<protein>
    <submittedName>
        <fullName evidence="1">Uncharacterized protein</fullName>
    </submittedName>
</protein>
<evidence type="ECO:0000313" key="1">
    <source>
        <dbReference type="EMBL" id="KAI5421974.1"/>
    </source>
</evidence>
<gene>
    <name evidence="1" type="ORF">KIW84_045431</name>
</gene>
<dbReference type="PANTHER" id="PTHR33710:SF71">
    <property type="entry name" value="ENDONUCLEASE_EXONUCLEASE_PHOSPHATASE DOMAIN-CONTAINING PROTEIN"/>
    <property type="match status" value="1"/>
</dbReference>
<proteinExistence type="predicted"/>
<name>A0A9D5AX75_PEA</name>
<dbReference type="Proteomes" id="UP001058974">
    <property type="component" value="Chromosome 4"/>
</dbReference>
<comment type="caution">
    <text evidence="1">The sequence shown here is derived from an EMBL/GenBank/DDBJ whole genome shotgun (WGS) entry which is preliminary data.</text>
</comment>
<sequence length="447" mass="52776">MHFRFFRVRIYDLRLMLRLTSMAEKIGNILGEFKEMDIKDVHRIRRFLRIRAKMHLNEALKIGEEGFKDIDEQYLLLGCGSVHPLSQRSQRNKSQEKEARVHTIRAYSKFLPAKVDVNRLAIKKKESWKLFRGKESREKKKQEGESDKIVVVNVQAKEDKPSWNFKGIYGFPEKVNKQETWNLVKLLSIEVGDDWICFGDFNGILTEKEKQGGNGITSNQQVLGRIVIWDYGLQGLGFVGYPFTWTNGRYEETNIQCILDRAFATSNFIQSFNPIKVQYLAIFGSNHVAIKIDLGFNEETKDLRHYRMFRFKKAWTDDKRCEDLIKHMWNRPNKRGEKKLKDLGIIGEFFKEYRANEIRKEIIRIEEKLLEEGNWATSKEDIRKHKALENQKNKLLQSEEVVWRQSSRTIWLNARDINTKFFHDNVAQRKKPIISLVFGREGHTTVR</sequence>
<dbReference type="SUPFAM" id="SSF56219">
    <property type="entry name" value="DNase I-like"/>
    <property type="match status" value="1"/>
</dbReference>
<dbReference type="EMBL" id="JAMSHJ010000004">
    <property type="protein sequence ID" value="KAI5421974.1"/>
    <property type="molecule type" value="Genomic_DNA"/>
</dbReference>
<dbReference type="AlphaFoldDB" id="A0A9D5AX75"/>
<keyword evidence="2" id="KW-1185">Reference proteome</keyword>
<accession>A0A9D5AX75</accession>
<evidence type="ECO:0000313" key="2">
    <source>
        <dbReference type="Proteomes" id="UP001058974"/>
    </source>
</evidence>
<dbReference type="InterPro" id="IPR036691">
    <property type="entry name" value="Endo/exonu/phosph_ase_sf"/>
</dbReference>
<dbReference type="Gene3D" id="3.60.10.10">
    <property type="entry name" value="Endonuclease/exonuclease/phosphatase"/>
    <property type="match status" value="1"/>
</dbReference>
<dbReference type="Gramene" id="Psat04G0543100-T1">
    <property type="protein sequence ID" value="KAI5421974.1"/>
    <property type="gene ID" value="KIW84_045431"/>
</dbReference>